<dbReference type="EMBL" id="GBRH01166786">
    <property type="protein sequence ID" value="JAE31110.1"/>
    <property type="molecule type" value="Transcribed_RNA"/>
</dbReference>
<reference evidence="1" key="1">
    <citation type="submission" date="2014-09" db="EMBL/GenBank/DDBJ databases">
        <authorList>
            <person name="Magalhaes I.L.F."/>
            <person name="Oliveira U."/>
            <person name="Santos F.R."/>
            <person name="Vidigal T.H.D.A."/>
            <person name="Brescovit A.D."/>
            <person name="Santos A.J."/>
        </authorList>
    </citation>
    <scope>NUCLEOTIDE SEQUENCE</scope>
    <source>
        <tissue evidence="1">Shoot tissue taken approximately 20 cm above the soil surface</tissue>
    </source>
</reference>
<protein>
    <submittedName>
        <fullName evidence="1">Uncharacterized protein</fullName>
    </submittedName>
</protein>
<dbReference type="AlphaFoldDB" id="A0A0A9H1N9"/>
<proteinExistence type="predicted"/>
<organism evidence="1">
    <name type="scientific">Arundo donax</name>
    <name type="common">Giant reed</name>
    <name type="synonym">Donax arundinaceus</name>
    <dbReference type="NCBI Taxonomy" id="35708"/>
    <lineage>
        <taxon>Eukaryota</taxon>
        <taxon>Viridiplantae</taxon>
        <taxon>Streptophyta</taxon>
        <taxon>Embryophyta</taxon>
        <taxon>Tracheophyta</taxon>
        <taxon>Spermatophyta</taxon>
        <taxon>Magnoliopsida</taxon>
        <taxon>Liliopsida</taxon>
        <taxon>Poales</taxon>
        <taxon>Poaceae</taxon>
        <taxon>PACMAD clade</taxon>
        <taxon>Arundinoideae</taxon>
        <taxon>Arundineae</taxon>
        <taxon>Arundo</taxon>
    </lineage>
</organism>
<name>A0A0A9H1N9_ARUDO</name>
<accession>A0A0A9H1N9</accession>
<evidence type="ECO:0000313" key="1">
    <source>
        <dbReference type="EMBL" id="JAE31110.1"/>
    </source>
</evidence>
<reference evidence="1" key="2">
    <citation type="journal article" date="2015" name="Data Brief">
        <title>Shoot transcriptome of the giant reed, Arundo donax.</title>
        <authorList>
            <person name="Barrero R.A."/>
            <person name="Guerrero F.D."/>
            <person name="Moolhuijzen P."/>
            <person name="Goolsby J.A."/>
            <person name="Tidwell J."/>
            <person name="Bellgard S.E."/>
            <person name="Bellgard M.I."/>
        </authorList>
    </citation>
    <scope>NUCLEOTIDE SEQUENCE</scope>
    <source>
        <tissue evidence="1">Shoot tissue taken approximately 20 cm above the soil surface</tissue>
    </source>
</reference>
<sequence length="32" mass="3709">MLHKVRTIASLSTARNDARLHSFRAHHKILVE</sequence>